<dbReference type="EMBL" id="BDIP01003450">
    <property type="protein sequence ID" value="GIQ87723.1"/>
    <property type="molecule type" value="Genomic_DNA"/>
</dbReference>
<accession>A0A9K3D287</accession>
<reference evidence="2 3" key="1">
    <citation type="journal article" date="2018" name="PLoS ONE">
        <title>The draft genome of Kipferlia bialata reveals reductive genome evolution in fornicate parasites.</title>
        <authorList>
            <person name="Tanifuji G."/>
            <person name="Takabayashi S."/>
            <person name="Kume K."/>
            <person name="Takagi M."/>
            <person name="Nakayama T."/>
            <person name="Kamikawa R."/>
            <person name="Inagaki Y."/>
            <person name="Hashimoto T."/>
        </authorList>
    </citation>
    <scope>NUCLEOTIDE SEQUENCE [LARGE SCALE GENOMIC DNA]</scope>
    <source>
        <strain evidence="2">NY0173</strain>
    </source>
</reference>
<keyword evidence="3" id="KW-1185">Reference proteome</keyword>
<sequence length="75" mass="8728">MGRRRAGTKTKKEKEQERLRKLSRQRDRAMTKAAESRGELVSETDPRITKPLRHILVLFRGHYLKMGRKGAGLLQ</sequence>
<feature type="non-terminal residue" evidence="2">
    <location>
        <position position="1"/>
    </location>
</feature>
<gene>
    <name evidence="2" type="ORF">KIPB_009820</name>
</gene>
<dbReference type="AlphaFoldDB" id="A0A9K3D287"/>
<evidence type="ECO:0000313" key="3">
    <source>
        <dbReference type="Proteomes" id="UP000265618"/>
    </source>
</evidence>
<organism evidence="2 3">
    <name type="scientific">Kipferlia bialata</name>
    <dbReference type="NCBI Taxonomy" id="797122"/>
    <lineage>
        <taxon>Eukaryota</taxon>
        <taxon>Metamonada</taxon>
        <taxon>Carpediemonas-like organisms</taxon>
        <taxon>Kipferlia</taxon>
    </lineage>
</organism>
<protein>
    <submittedName>
        <fullName evidence="2">Uncharacterized protein</fullName>
    </submittedName>
</protein>
<comment type="caution">
    <text evidence="2">The sequence shown here is derived from an EMBL/GenBank/DDBJ whole genome shotgun (WGS) entry which is preliminary data.</text>
</comment>
<evidence type="ECO:0000256" key="1">
    <source>
        <dbReference type="SAM" id="MobiDB-lite"/>
    </source>
</evidence>
<evidence type="ECO:0000313" key="2">
    <source>
        <dbReference type="EMBL" id="GIQ87723.1"/>
    </source>
</evidence>
<feature type="region of interest" description="Disordered" evidence="1">
    <location>
        <begin position="1"/>
        <end position="45"/>
    </location>
</feature>
<dbReference type="Proteomes" id="UP000265618">
    <property type="component" value="Unassembled WGS sequence"/>
</dbReference>
<proteinExistence type="predicted"/>
<name>A0A9K3D287_9EUKA</name>
<feature type="compositionally biased region" description="Basic and acidic residues" evidence="1">
    <location>
        <begin position="10"/>
        <end position="45"/>
    </location>
</feature>